<proteinExistence type="predicted"/>
<dbReference type="Proteomes" id="UP000800092">
    <property type="component" value="Unassembled WGS sequence"/>
</dbReference>
<protein>
    <submittedName>
        <fullName evidence="2">Uncharacterized protein</fullName>
    </submittedName>
</protein>
<dbReference type="OrthoDB" id="422736at2759"/>
<gene>
    <name evidence="2" type="ORF">EV356DRAFT_563600</name>
</gene>
<accession>A0A6A6HLL8</accession>
<evidence type="ECO:0000256" key="1">
    <source>
        <dbReference type="SAM" id="MobiDB-lite"/>
    </source>
</evidence>
<evidence type="ECO:0000313" key="3">
    <source>
        <dbReference type="Proteomes" id="UP000800092"/>
    </source>
</evidence>
<name>A0A6A6HLL8_VIRVR</name>
<organism evidence="2 3">
    <name type="scientific">Viridothelium virens</name>
    <name type="common">Speckled blister lichen</name>
    <name type="synonym">Trypethelium virens</name>
    <dbReference type="NCBI Taxonomy" id="1048519"/>
    <lineage>
        <taxon>Eukaryota</taxon>
        <taxon>Fungi</taxon>
        <taxon>Dikarya</taxon>
        <taxon>Ascomycota</taxon>
        <taxon>Pezizomycotina</taxon>
        <taxon>Dothideomycetes</taxon>
        <taxon>Dothideomycetes incertae sedis</taxon>
        <taxon>Trypetheliales</taxon>
        <taxon>Trypetheliaceae</taxon>
        <taxon>Viridothelium</taxon>
    </lineage>
</organism>
<feature type="compositionally biased region" description="Polar residues" evidence="1">
    <location>
        <begin position="523"/>
        <end position="556"/>
    </location>
</feature>
<dbReference type="AlphaFoldDB" id="A0A6A6HLL8"/>
<dbReference type="PANTHER" id="PTHR36587:SF2">
    <property type="entry name" value="EXPRESSION SITE-ASSOCIATED GENE 3 (ESAG3)-LIKE PROTEIN"/>
    <property type="match status" value="1"/>
</dbReference>
<feature type="compositionally biased region" description="Polar residues" evidence="1">
    <location>
        <begin position="574"/>
        <end position="584"/>
    </location>
</feature>
<feature type="region of interest" description="Disordered" evidence="1">
    <location>
        <begin position="520"/>
        <end position="584"/>
    </location>
</feature>
<reference evidence="2" key="1">
    <citation type="journal article" date="2020" name="Stud. Mycol.">
        <title>101 Dothideomycetes genomes: a test case for predicting lifestyles and emergence of pathogens.</title>
        <authorList>
            <person name="Haridas S."/>
            <person name="Albert R."/>
            <person name="Binder M."/>
            <person name="Bloem J."/>
            <person name="Labutti K."/>
            <person name="Salamov A."/>
            <person name="Andreopoulos B."/>
            <person name="Baker S."/>
            <person name="Barry K."/>
            <person name="Bills G."/>
            <person name="Bluhm B."/>
            <person name="Cannon C."/>
            <person name="Castanera R."/>
            <person name="Culley D."/>
            <person name="Daum C."/>
            <person name="Ezra D."/>
            <person name="Gonzalez J."/>
            <person name="Henrissat B."/>
            <person name="Kuo A."/>
            <person name="Liang C."/>
            <person name="Lipzen A."/>
            <person name="Lutzoni F."/>
            <person name="Magnuson J."/>
            <person name="Mondo S."/>
            <person name="Nolan M."/>
            <person name="Ohm R."/>
            <person name="Pangilinan J."/>
            <person name="Park H.-J."/>
            <person name="Ramirez L."/>
            <person name="Alfaro M."/>
            <person name="Sun H."/>
            <person name="Tritt A."/>
            <person name="Yoshinaga Y."/>
            <person name="Zwiers L.-H."/>
            <person name="Turgeon B."/>
            <person name="Goodwin S."/>
            <person name="Spatafora J."/>
            <person name="Crous P."/>
            <person name="Grigoriev I."/>
        </authorList>
    </citation>
    <scope>NUCLEOTIDE SEQUENCE</scope>
    <source>
        <strain evidence="2">Tuck. ex Michener</strain>
    </source>
</reference>
<dbReference type="CDD" id="cd22997">
    <property type="entry name" value="GT_LH"/>
    <property type="match status" value="1"/>
</dbReference>
<dbReference type="PANTHER" id="PTHR36587">
    <property type="entry name" value="EXPRESSION SITE-ASSOCIATED GENE 3 (ESAG3)-LIKE PROTEIN"/>
    <property type="match status" value="1"/>
</dbReference>
<evidence type="ECO:0000313" key="2">
    <source>
        <dbReference type="EMBL" id="KAF2238917.1"/>
    </source>
</evidence>
<sequence length="584" mass="66218">MYAAILPRQRLVLVGLALSLLSVFLLYSLFGRSLSSFHTALQANPDAIAAREANLHLIIPTTKSEFYFCQLLFSATVLGWPHPTLIGWGLQPKEGDPDGKVSHIFKVSRTLEYFNSLPADQDDDLVLLIDAYDVWFQLRPDVLIQRYYSMRDAANQRLISELGPSIVAKHGLRQTIFFNADKTLWPSMDTSTFLWWLPNSTLPEYAFGPETDKGDHWMDRPRWLNSGAIIGPLGDMRRLFNATLNKINLEFNETVFQHSDQLYLSEIWSNQEYARMLLGPNRSLVEEHSQDMALLASDQETEYHISLDYKSELFLANAFYEDFLAWMTFPTPKKQPSHQIMLAPYQIDLSEDILSSPHPFSVISSALDNDEAYLDSSVDSLVANTSWRDIELGTNLITNQVFPLIHMTGNKDYRDTWWERMWYFPYSRALLTAAAIASPDDFITRTSADGRIWRAANRPPNATEKSPNDTIGAWSAEGKWLPWHGPDGLCEIYEDYLFGQLAPPPPENLGVTTRRETKLPFSQDHTSTTQESLVVTVDQQQRPPHTQTAKTPSSNETSKPKPVPTSTSSPNAPDHTQASKPQKT</sequence>
<keyword evidence="3" id="KW-1185">Reference proteome</keyword>
<dbReference type="EMBL" id="ML991774">
    <property type="protein sequence ID" value="KAF2238917.1"/>
    <property type="molecule type" value="Genomic_DNA"/>
</dbReference>